<organism evidence="1 2">
    <name type="scientific">Desulfonema magnum</name>
    <dbReference type="NCBI Taxonomy" id="45655"/>
    <lineage>
        <taxon>Bacteria</taxon>
        <taxon>Pseudomonadati</taxon>
        <taxon>Thermodesulfobacteriota</taxon>
        <taxon>Desulfobacteria</taxon>
        <taxon>Desulfobacterales</taxon>
        <taxon>Desulfococcaceae</taxon>
        <taxon>Desulfonema</taxon>
    </lineage>
</organism>
<name>A0A975GQ71_9BACT</name>
<dbReference type="Proteomes" id="UP000663722">
    <property type="component" value="Chromosome"/>
</dbReference>
<dbReference type="Gene3D" id="3.40.50.1000">
    <property type="entry name" value="HAD superfamily/HAD-like"/>
    <property type="match status" value="1"/>
</dbReference>
<dbReference type="PRINTS" id="PR00413">
    <property type="entry name" value="HADHALOGNASE"/>
</dbReference>
<sequence length="281" mass="32156">MSDKDRISKYITPLLPIPTALGQSGKLEEKIKCVLFDIYGTLFISASGDISIAKKQSPKMRELEQLLADFEIRKTPQTLLRDFFRAIENTHNELSEKGTDYPEVDIIRIWTSVLNLNHSDTLKAFAAEFEMIVNPVYPMPHLKEMLFVYKKQNIMMGIISNAQFYTPYLFNWFLDADIESLGFHPDLVFFSYKFGYAKPSDFLFQMAADKLKGMGYLPGSVLYVGNDMLNDIYPAMKMGFKTALFAGDKRSLRLRKDNEVCKNLAADLVITDLNQLSDYVN</sequence>
<dbReference type="KEGG" id="dmm:dnm_056330"/>
<dbReference type="PANTHER" id="PTHR46191">
    <property type="match status" value="1"/>
</dbReference>
<dbReference type="SUPFAM" id="SSF56784">
    <property type="entry name" value="HAD-like"/>
    <property type="match status" value="1"/>
</dbReference>
<keyword evidence="1" id="KW-0378">Hydrolase</keyword>
<dbReference type="SFLD" id="SFLDG01129">
    <property type="entry name" value="C1.5:_HAD__Beta-PGM__Phosphata"/>
    <property type="match status" value="1"/>
</dbReference>
<dbReference type="InterPro" id="IPR006439">
    <property type="entry name" value="HAD-SF_hydro_IA"/>
</dbReference>
<evidence type="ECO:0000313" key="2">
    <source>
        <dbReference type="Proteomes" id="UP000663722"/>
    </source>
</evidence>
<proteinExistence type="predicted"/>
<dbReference type="InterPro" id="IPR051828">
    <property type="entry name" value="HAD-like_hydrolase_domain"/>
</dbReference>
<dbReference type="InterPro" id="IPR036412">
    <property type="entry name" value="HAD-like_sf"/>
</dbReference>
<accession>A0A975GQ71</accession>
<keyword evidence="2" id="KW-1185">Reference proteome</keyword>
<dbReference type="AlphaFoldDB" id="A0A975GQ71"/>
<dbReference type="EMBL" id="CP061800">
    <property type="protein sequence ID" value="QTA89577.1"/>
    <property type="molecule type" value="Genomic_DNA"/>
</dbReference>
<dbReference type="RefSeq" id="WP_207678138.1">
    <property type="nucleotide sequence ID" value="NZ_CP061800.1"/>
</dbReference>
<dbReference type="PANTHER" id="PTHR46191:SF2">
    <property type="entry name" value="HALOACID DEHALOGENASE-LIKE HYDROLASE DOMAIN-CONTAINING PROTEIN 3"/>
    <property type="match status" value="1"/>
</dbReference>
<reference evidence="1" key="1">
    <citation type="journal article" date="2021" name="Microb. Physiol.">
        <title>Proteogenomic Insights into the Physiology of Marine, Sulfate-Reducing, Filamentous Desulfonema limicola and Desulfonema magnum.</title>
        <authorList>
            <person name="Schnaars V."/>
            <person name="Wohlbrand L."/>
            <person name="Scheve S."/>
            <person name="Hinrichs C."/>
            <person name="Reinhardt R."/>
            <person name="Rabus R."/>
        </authorList>
    </citation>
    <scope>NUCLEOTIDE SEQUENCE</scope>
    <source>
        <strain evidence="1">4be13</strain>
    </source>
</reference>
<dbReference type="SFLD" id="SFLDS00003">
    <property type="entry name" value="Haloacid_Dehalogenase"/>
    <property type="match status" value="1"/>
</dbReference>
<dbReference type="InterPro" id="IPR023214">
    <property type="entry name" value="HAD_sf"/>
</dbReference>
<gene>
    <name evidence="1" type="ORF">dnm_056330</name>
</gene>
<protein>
    <submittedName>
        <fullName evidence="1">HAD hydrolase family protein</fullName>
    </submittedName>
</protein>
<evidence type="ECO:0000313" key="1">
    <source>
        <dbReference type="EMBL" id="QTA89577.1"/>
    </source>
</evidence>
<dbReference type="GO" id="GO:0016787">
    <property type="term" value="F:hydrolase activity"/>
    <property type="evidence" value="ECO:0007669"/>
    <property type="project" value="UniProtKB-KW"/>
</dbReference>
<dbReference type="Pfam" id="PF00702">
    <property type="entry name" value="Hydrolase"/>
    <property type="match status" value="1"/>
</dbReference>